<keyword evidence="4 6" id="KW-0472">Membrane</keyword>
<evidence type="ECO:0000313" key="7">
    <source>
        <dbReference type="EMBL" id="KAF9875153.1"/>
    </source>
</evidence>
<keyword evidence="8" id="KW-1185">Reference proteome</keyword>
<protein>
    <submittedName>
        <fullName evidence="7">Uncharacterized protein</fullName>
    </submittedName>
</protein>
<dbReference type="PANTHER" id="PTHR43461:SF1">
    <property type="entry name" value="TRANSMEMBRANE PROTEIN 256"/>
    <property type="match status" value="1"/>
</dbReference>
<dbReference type="OrthoDB" id="269173at2759"/>
<reference evidence="7" key="2">
    <citation type="submission" date="2020-11" db="EMBL/GenBank/DDBJ databases">
        <title>Whole genome sequencing of Colletotrichum sp.</title>
        <authorList>
            <person name="Li H."/>
        </authorList>
    </citation>
    <scope>NUCLEOTIDE SEQUENCE</scope>
    <source>
        <strain evidence="7">CkLH20</strain>
    </source>
</reference>
<dbReference type="Pfam" id="PF04241">
    <property type="entry name" value="DUF423"/>
    <property type="match status" value="1"/>
</dbReference>
<organism evidence="7 8">
    <name type="scientific">Colletotrichum karsti</name>
    <dbReference type="NCBI Taxonomy" id="1095194"/>
    <lineage>
        <taxon>Eukaryota</taxon>
        <taxon>Fungi</taxon>
        <taxon>Dikarya</taxon>
        <taxon>Ascomycota</taxon>
        <taxon>Pezizomycotina</taxon>
        <taxon>Sordariomycetes</taxon>
        <taxon>Hypocreomycetidae</taxon>
        <taxon>Glomerellales</taxon>
        <taxon>Glomerellaceae</taxon>
        <taxon>Colletotrichum</taxon>
        <taxon>Colletotrichum boninense species complex</taxon>
    </lineage>
</organism>
<feature type="region of interest" description="Disordered" evidence="5">
    <location>
        <begin position="1"/>
        <end position="44"/>
    </location>
</feature>
<evidence type="ECO:0000256" key="2">
    <source>
        <dbReference type="ARBA" id="ARBA00022692"/>
    </source>
</evidence>
<dbReference type="RefSeq" id="XP_038744614.1">
    <property type="nucleotide sequence ID" value="XM_038890136.1"/>
</dbReference>
<comment type="subcellular location">
    <subcellularLocation>
        <location evidence="1">Membrane</location>
        <topology evidence="1">Multi-pass membrane protein</topology>
    </subcellularLocation>
</comment>
<accession>A0A9P6I0P4</accession>
<evidence type="ECO:0000256" key="5">
    <source>
        <dbReference type="SAM" id="MobiDB-lite"/>
    </source>
</evidence>
<feature type="transmembrane region" description="Helical" evidence="6">
    <location>
        <begin position="169"/>
        <end position="190"/>
    </location>
</feature>
<sequence>MAKDEKREKREDKKHKEKSSSRSGKKSSRRGSSSRSIMNHGNETTTSFFSTLSTLPSAWDEAEDDYEEPSYGYSRVQRTSPVVFWRVGAVAGAAAVGLGAFGAQGLKHLRITNAAKIATWSAAAYYQLVHSVALLIARKNPIASGFFTTGMMLFSGSLYALVIKPELKFLNHVTPVGGGCLVAGWLALGLSKGRIGFD</sequence>
<comment type="caution">
    <text evidence="7">The sequence shown here is derived from an EMBL/GenBank/DDBJ whole genome shotgun (WGS) entry which is preliminary data.</text>
</comment>
<dbReference type="GeneID" id="62163210"/>
<keyword evidence="3 6" id="KW-1133">Transmembrane helix</keyword>
<feature type="compositionally biased region" description="Basic residues" evidence="5">
    <location>
        <begin position="12"/>
        <end position="29"/>
    </location>
</feature>
<feature type="transmembrane region" description="Helical" evidence="6">
    <location>
        <begin position="144"/>
        <end position="163"/>
    </location>
</feature>
<gene>
    <name evidence="7" type="ORF">CkaCkLH20_07419</name>
</gene>
<evidence type="ECO:0000313" key="8">
    <source>
        <dbReference type="Proteomes" id="UP000781932"/>
    </source>
</evidence>
<evidence type="ECO:0000256" key="1">
    <source>
        <dbReference type="ARBA" id="ARBA00004141"/>
    </source>
</evidence>
<feature type="transmembrane region" description="Helical" evidence="6">
    <location>
        <begin position="83"/>
        <end position="105"/>
    </location>
</feature>
<feature type="transmembrane region" description="Helical" evidence="6">
    <location>
        <begin position="117"/>
        <end position="137"/>
    </location>
</feature>
<dbReference type="AlphaFoldDB" id="A0A9P6I0P4"/>
<proteinExistence type="predicted"/>
<reference evidence="7" key="1">
    <citation type="submission" date="2020-03" db="EMBL/GenBank/DDBJ databases">
        <authorList>
            <person name="He L."/>
        </authorList>
    </citation>
    <scope>NUCLEOTIDE SEQUENCE</scope>
    <source>
        <strain evidence="7">CkLH20</strain>
    </source>
</reference>
<name>A0A9P6I0P4_9PEZI</name>
<dbReference type="GO" id="GO:0016020">
    <property type="term" value="C:membrane"/>
    <property type="evidence" value="ECO:0007669"/>
    <property type="project" value="UniProtKB-SubCell"/>
</dbReference>
<dbReference type="InterPro" id="IPR006696">
    <property type="entry name" value="DUF423"/>
</dbReference>
<feature type="compositionally biased region" description="Basic and acidic residues" evidence="5">
    <location>
        <begin position="1"/>
        <end position="11"/>
    </location>
</feature>
<dbReference type="PANTHER" id="PTHR43461">
    <property type="entry name" value="TRANSMEMBRANE PROTEIN 256"/>
    <property type="match status" value="1"/>
</dbReference>
<evidence type="ECO:0000256" key="6">
    <source>
        <dbReference type="SAM" id="Phobius"/>
    </source>
</evidence>
<keyword evidence="2 6" id="KW-0812">Transmembrane</keyword>
<dbReference type="EMBL" id="JAATWM020000023">
    <property type="protein sequence ID" value="KAF9875153.1"/>
    <property type="molecule type" value="Genomic_DNA"/>
</dbReference>
<dbReference type="Proteomes" id="UP000781932">
    <property type="component" value="Unassembled WGS sequence"/>
</dbReference>
<evidence type="ECO:0000256" key="3">
    <source>
        <dbReference type="ARBA" id="ARBA00022989"/>
    </source>
</evidence>
<evidence type="ECO:0000256" key="4">
    <source>
        <dbReference type="ARBA" id="ARBA00023136"/>
    </source>
</evidence>